<evidence type="ECO:0008006" key="5">
    <source>
        <dbReference type="Google" id="ProtNLM"/>
    </source>
</evidence>
<feature type="signal peptide" evidence="2">
    <location>
        <begin position="1"/>
        <end position="28"/>
    </location>
</feature>
<dbReference type="RefSeq" id="WP_137447947.1">
    <property type="nucleotide sequence ID" value="NZ_SZZH01000001.1"/>
</dbReference>
<feature type="compositionally biased region" description="Low complexity" evidence="1">
    <location>
        <begin position="53"/>
        <end position="89"/>
    </location>
</feature>
<feature type="region of interest" description="Disordered" evidence="1">
    <location>
        <begin position="43"/>
        <end position="89"/>
    </location>
</feature>
<name>A0A4U6QJM5_9ACTN</name>
<feature type="chain" id="PRO_5020214666" description="DUF3558 domain-containing protein" evidence="2">
    <location>
        <begin position="29"/>
        <end position="246"/>
    </location>
</feature>
<dbReference type="OrthoDB" id="5196842at2"/>
<gene>
    <name evidence="3" type="ORF">FDO65_02805</name>
</gene>
<dbReference type="Proteomes" id="UP000306985">
    <property type="component" value="Unassembled WGS sequence"/>
</dbReference>
<organism evidence="3 4">
    <name type="scientific">Nakamurella flava</name>
    <dbReference type="NCBI Taxonomy" id="2576308"/>
    <lineage>
        <taxon>Bacteria</taxon>
        <taxon>Bacillati</taxon>
        <taxon>Actinomycetota</taxon>
        <taxon>Actinomycetes</taxon>
        <taxon>Nakamurellales</taxon>
        <taxon>Nakamurellaceae</taxon>
        <taxon>Nakamurella</taxon>
    </lineage>
</organism>
<keyword evidence="4" id="KW-1185">Reference proteome</keyword>
<evidence type="ECO:0000313" key="4">
    <source>
        <dbReference type="Proteomes" id="UP000306985"/>
    </source>
</evidence>
<keyword evidence="2" id="KW-0732">Signal</keyword>
<comment type="caution">
    <text evidence="3">The sequence shown here is derived from an EMBL/GenBank/DDBJ whole genome shotgun (WGS) entry which is preliminary data.</text>
</comment>
<proteinExistence type="predicted"/>
<evidence type="ECO:0000256" key="1">
    <source>
        <dbReference type="SAM" id="MobiDB-lite"/>
    </source>
</evidence>
<evidence type="ECO:0000313" key="3">
    <source>
        <dbReference type="EMBL" id="TKV60643.1"/>
    </source>
</evidence>
<accession>A0A4U6QJM5</accession>
<dbReference type="AlphaFoldDB" id="A0A4U6QJM5"/>
<dbReference type="PROSITE" id="PS51257">
    <property type="entry name" value="PROKAR_LIPOPROTEIN"/>
    <property type="match status" value="1"/>
</dbReference>
<sequence length="246" mass="24112">MRRSVAVMTSAVTAGLLVLSACSSGSGARNTVTAVVTVSSGAEAPGSGDAGLGSAAPGSETAGSGSAAPGSETAASGSSAAASSAAPTGPVVTVDPLKADCGSLLNAADVKRILGADIPNDRLKVNVAEVNAEIGQVGRVRCLYGLAEDKKSGQVTLALTTYKDAAAAQQQVKVTVENESNQGGTVTPVTVGGYPASVAVRDGGLLVMAYDTWTLAVAVPASVDQATLTSTLPQLGDAVLARLLKS</sequence>
<protein>
    <recommendedName>
        <fullName evidence="5">DUF3558 domain-containing protein</fullName>
    </recommendedName>
</protein>
<evidence type="ECO:0000256" key="2">
    <source>
        <dbReference type="SAM" id="SignalP"/>
    </source>
</evidence>
<dbReference type="EMBL" id="SZZH01000001">
    <property type="protein sequence ID" value="TKV60643.1"/>
    <property type="molecule type" value="Genomic_DNA"/>
</dbReference>
<reference evidence="3 4" key="1">
    <citation type="submission" date="2019-05" db="EMBL/GenBank/DDBJ databases">
        <title>Nakamurella sp. N5BH11, whole genome shotgun sequence.</title>
        <authorList>
            <person name="Tuo L."/>
        </authorList>
    </citation>
    <scope>NUCLEOTIDE SEQUENCE [LARGE SCALE GENOMIC DNA]</scope>
    <source>
        <strain evidence="3 4">N5BH11</strain>
    </source>
</reference>